<dbReference type="Gene3D" id="3.40.50.720">
    <property type="entry name" value="NAD(P)-binding Rossmann-like Domain"/>
    <property type="match status" value="1"/>
</dbReference>
<dbReference type="eggNOG" id="KOG0024">
    <property type="taxonomic scope" value="Eukaryota"/>
</dbReference>
<dbReference type="InterPro" id="IPR011032">
    <property type="entry name" value="GroES-like_sf"/>
</dbReference>
<dbReference type="InterPro" id="IPR045306">
    <property type="entry name" value="SDH-like"/>
</dbReference>
<dbReference type="InterPro" id="IPR013149">
    <property type="entry name" value="ADH-like_C"/>
</dbReference>
<dbReference type="InterPro" id="IPR013154">
    <property type="entry name" value="ADH-like_N"/>
</dbReference>
<evidence type="ECO:0000256" key="5">
    <source>
        <dbReference type="ARBA" id="ARBA00023002"/>
    </source>
</evidence>
<dbReference type="Proteomes" id="UP000018144">
    <property type="component" value="Unassembled WGS sequence"/>
</dbReference>
<evidence type="ECO:0000256" key="9">
    <source>
        <dbReference type="ARBA" id="ARBA00026119"/>
    </source>
</evidence>
<dbReference type="Pfam" id="PF00107">
    <property type="entry name" value="ADH_zinc_N"/>
    <property type="match status" value="1"/>
</dbReference>
<dbReference type="FunFam" id="3.40.50.720:FF:000068">
    <property type="entry name" value="Sorbitol dehydrogenase"/>
    <property type="match status" value="1"/>
</dbReference>
<comment type="similarity">
    <text evidence="2 11">Belongs to the zinc-containing alcohol dehydrogenase family.</text>
</comment>
<accession>U4L716</accession>
<dbReference type="EMBL" id="HF935789">
    <property type="protein sequence ID" value="CCX13204.1"/>
    <property type="molecule type" value="Genomic_DNA"/>
</dbReference>
<keyword evidence="6" id="KW-0520">NAD</keyword>
<proteinExistence type="inferred from homology"/>
<sequence length="355" mass="37302">MSIPSGENPSFVLNSIKSVAFEDRPIPSLKSPTDVLIRIGITGICGSDVHYWQHGSIGPFILKAPMVLGHESAGTIVQCGSAVSSLKVGDRVALEPGIPCRGCKFCKAGTYNLCTDMKFAATPPYDGSLAKFYVLPEDFCVKLPDNVSLEEGALVEPLSVGVHVCKLANVTAGDKVAVFGAGPVGLLAAATARAFGAAEVVVVDISEQRLKFAGEYAATGTYDARKGDARANADGIKEQFGWTFGADKVIEASGAEPSIQTAVFVLRAGGTMVQAGMGRDVVAFPIVEAAAKELVVKGSFRYAAGDYELAVKLVAEGKVDVMKLVTGRYDFKDAEKAFEETKSGKGIKVLIRGPE</sequence>
<evidence type="ECO:0000256" key="8">
    <source>
        <dbReference type="ARBA" id="ARBA00025713"/>
    </source>
</evidence>
<dbReference type="GO" id="GO:0046526">
    <property type="term" value="F:D-xylulose reductase activity"/>
    <property type="evidence" value="ECO:0007669"/>
    <property type="project" value="UniProtKB-EC"/>
</dbReference>
<dbReference type="OrthoDB" id="3941538at2759"/>
<dbReference type="SUPFAM" id="SSF51735">
    <property type="entry name" value="NAD(P)-binding Rossmann-fold domains"/>
    <property type="match status" value="1"/>
</dbReference>
<evidence type="ECO:0000256" key="2">
    <source>
        <dbReference type="ARBA" id="ARBA00008072"/>
    </source>
</evidence>
<dbReference type="AlphaFoldDB" id="U4L716"/>
<feature type="domain" description="Enoyl reductase (ER)" evidence="12">
    <location>
        <begin position="14"/>
        <end position="351"/>
    </location>
</feature>
<evidence type="ECO:0000256" key="6">
    <source>
        <dbReference type="ARBA" id="ARBA00023027"/>
    </source>
</evidence>
<evidence type="ECO:0000256" key="1">
    <source>
        <dbReference type="ARBA" id="ARBA00001947"/>
    </source>
</evidence>
<keyword evidence="3 11" id="KW-0479">Metal-binding</keyword>
<dbReference type="InterPro" id="IPR036291">
    <property type="entry name" value="NAD(P)-bd_dom_sf"/>
</dbReference>
<comment type="function">
    <text evidence="7">Xylitol dehydrogenase which catalyzes the conversion of xylitol to D-xylulose. Xylose is a major component of hemicelluloses such as xylan. Most fungi utilize D-xylose via three enzymatic reactions, xylose reductase (XR), xylitol dehydrogenase (XDH), and xylulokinase, to form xylulose 5-phosphate, which enters pentose phosphate pathway.</text>
</comment>
<name>U4L716_PYROM</name>
<dbReference type="GO" id="GO:0006062">
    <property type="term" value="P:sorbitol catabolic process"/>
    <property type="evidence" value="ECO:0007669"/>
    <property type="project" value="TreeGrafter"/>
</dbReference>
<comment type="pathway">
    <text evidence="8">Carbohydrate degradation; L-arabinose degradation via L-arabinitol; D-xylulose 5-phosphate from L-arabinose (fungal route): step 4/5.</text>
</comment>
<dbReference type="Pfam" id="PF08240">
    <property type="entry name" value="ADH_N"/>
    <property type="match status" value="1"/>
</dbReference>
<evidence type="ECO:0000313" key="13">
    <source>
        <dbReference type="EMBL" id="CCX13204.1"/>
    </source>
</evidence>
<dbReference type="PANTHER" id="PTHR43161:SF9">
    <property type="entry name" value="SORBITOL DEHYDROGENASE"/>
    <property type="match status" value="1"/>
</dbReference>
<dbReference type="OMA" id="FETWYAM"/>
<dbReference type="PROSITE" id="PS00059">
    <property type="entry name" value="ADH_ZINC"/>
    <property type="match status" value="1"/>
</dbReference>
<keyword evidence="5" id="KW-0560">Oxidoreductase</keyword>
<evidence type="ECO:0000256" key="10">
    <source>
        <dbReference type="ARBA" id="ARBA00030139"/>
    </source>
</evidence>
<evidence type="ECO:0000256" key="3">
    <source>
        <dbReference type="ARBA" id="ARBA00022723"/>
    </source>
</evidence>
<dbReference type="SMART" id="SM00829">
    <property type="entry name" value="PKS_ER"/>
    <property type="match status" value="1"/>
</dbReference>
<dbReference type="InterPro" id="IPR020843">
    <property type="entry name" value="ER"/>
</dbReference>
<keyword evidence="4 11" id="KW-0862">Zinc</keyword>
<evidence type="ECO:0000256" key="11">
    <source>
        <dbReference type="RuleBase" id="RU361277"/>
    </source>
</evidence>
<organism evidence="13 14">
    <name type="scientific">Pyronema omphalodes (strain CBS 100304)</name>
    <name type="common">Pyronema confluens</name>
    <dbReference type="NCBI Taxonomy" id="1076935"/>
    <lineage>
        <taxon>Eukaryota</taxon>
        <taxon>Fungi</taxon>
        <taxon>Dikarya</taxon>
        <taxon>Ascomycota</taxon>
        <taxon>Pezizomycotina</taxon>
        <taxon>Pezizomycetes</taxon>
        <taxon>Pezizales</taxon>
        <taxon>Pyronemataceae</taxon>
        <taxon>Pyronema</taxon>
    </lineage>
</organism>
<dbReference type="GO" id="GO:0003939">
    <property type="term" value="F:L-iditol 2-dehydrogenase (NAD+) activity"/>
    <property type="evidence" value="ECO:0007669"/>
    <property type="project" value="TreeGrafter"/>
</dbReference>
<gene>
    <name evidence="13" type="ORF">PCON_12797</name>
</gene>
<dbReference type="STRING" id="1076935.U4L716"/>
<evidence type="ECO:0000259" key="12">
    <source>
        <dbReference type="SMART" id="SM00829"/>
    </source>
</evidence>
<keyword evidence="14" id="KW-1185">Reference proteome</keyword>
<dbReference type="GO" id="GO:0008270">
    <property type="term" value="F:zinc ion binding"/>
    <property type="evidence" value="ECO:0007669"/>
    <property type="project" value="InterPro"/>
</dbReference>
<protein>
    <recommendedName>
        <fullName evidence="9">D-xylulose reductase</fullName>
        <ecNumber evidence="9">1.1.1.9</ecNumber>
    </recommendedName>
    <alternativeName>
        <fullName evidence="10">Xylitol dehydrogenase A</fullName>
    </alternativeName>
</protein>
<comment type="cofactor">
    <cofactor evidence="1 11">
        <name>Zn(2+)</name>
        <dbReference type="ChEBI" id="CHEBI:29105"/>
    </cofactor>
</comment>
<evidence type="ECO:0000256" key="7">
    <source>
        <dbReference type="ARBA" id="ARBA00024843"/>
    </source>
</evidence>
<dbReference type="PANTHER" id="PTHR43161">
    <property type="entry name" value="SORBITOL DEHYDROGENASE"/>
    <property type="match status" value="1"/>
</dbReference>
<reference evidence="13 14" key="1">
    <citation type="journal article" date="2013" name="PLoS Genet.">
        <title>The genome and development-dependent transcriptomes of Pyronema confluens: a window into fungal evolution.</title>
        <authorList>
            <person name="Traeger S."/>
            <person name="Altegoer F."/>
            <person name="Freitag M."/>
            <person name="Gabaldon T."/>
            <person name="Kempken F."/>
            <person name="Kumar A."/>
            <person name="Marcet-Houben M."/>
            <person name="Poggeler S."/>
            <person name="Stajich J.E."/>
            <person name="Nowrousian M."/>
        </authorList>
    </citation>
    <scope>NUCLEOTIDE SEQUENCE [LARGE SCALE GENOMIC DNA]</scope>
    <source>
        <strain evidence="14">CBS 100304</strain>
        <tissue evidence="13">Vegetative mycelium</tissue>
    </source>
</reference>
<evidence type="ECO:0000256" key="4">
    <source>
        <dbReference type="ARBA" id="ARBA00022833"/>
    </source>
</evidence>
<evidence type="ECO:0000313" key="14">
    <source>
        <dbReference type="Proteomes" id="UP000018144"/>
    </source>
</evidence>
<dbReference type="Gene3D" id="3.90.180.10">
    <property type="entry name" value="Medium-chain alcohol dehydrogenases, catalytic domain"/>
    <property type="match status" value="1"/>
</dbReference>
<dbReference type="EC" id="1.1.1.9" evidence="9"/>
<dbReference type="CDD" id="cd05285">
    <property type="entry name" value="sorbitol_DH"/>
    <property type="match status" value="1"/>
</dbReference>
<dbReference type="InterPro" id="IPR002328">
    <property type="entry name" value="ADH_Zn_CS"/>
</dbReference>
<dbReference type="SUPFAM" id="SSF50129">
    <property type="entry name" value="GroES-like"/>
    <property type="match status" value="1"/>
</dbReference>